<name>A0A1Y0EQV3_9BURK</name>
<accession>A0A1Y0EQV3</accession>
<sequence>MTHAIPAQRPASRARVQLLLIDPQNDFCDLPATWWGRDALSGEAVAPSLPVAGAHADMQRLAGWLRQHGAQLDAITVTLDSHQRIDIAHPGFWRTRSGDAVAPFTAITAAQVRSGEYRPVRDDDVSRVLAYLDQLEVQGRYTHMVWPVHCEVGRFGHGVHAALAEALADWQLARGQAVRHVFKGLNPWTEHYSAFLAEVPDAGDPATALNTRLLAELDAADCLIVAGEAGSHCVRASCEHLVQYLPSGRPERLVLLTDCMSPVAGFEAAQADFLQAMRAHGVRLATSTDDLSAVVTSM</sequence>
<evidence type="ECO:0000256" key="2">
    <source>
        <dbReference type="ARBA" id="ARBA00022801"/>
    </source>
</evidence>
<evidence type="ECO:0000256" key="1">
    <source>
        <dbReference type="ARBA" id="ARBA00006336"/>
    </source>
</evidence>
<keyword evidence="4" id="KW-1185">Reference proteome</keyword>
<dbReference type="InterPro" id="IPR052347">
    <property type="entry name" value="Isochorismatase_Nicotinamidase"/>
</dbReference>
<dbReference type="GO" id="GO:0016787">
    <property type="term" value="F:hydrolase activity"/>
    <property type="evidence" value="ECO:0007669"/>
    <property type="project" value="UniProtKB-KW"/>
</dbReference>
<dbReference type="RefSeq" id="WP_087282778.1">
    <property type="nucleotide sequence ID" value="NZ_CP021455.1"/>
</dbReference>
<dbReference type="PANTHER" id="PTHR11080">
    <property type="entry name" value="PYRAZINAMIDASE/NICOTINAMIDASE"/>
    <property type="match status" value="1"/>
</dbReference>
<reference evidence="3 4" key="1">
    <citation type="submission" date="2017-05" db="EMBL/GenBank/DDBJ databases">
        <authorList>
            <person name="Song R."/>
            <person name="Chenine A.L."/>
            <person name="Ruprecht R.M."/>
        </authorList>
    </citation>
    <scope>NUCLEOTIDE SEQUENCE [LARGE SCALE GENOMIC DNA]</scope>
    <source>
        <strain evidence="3 4">DSM 26136</strain>
    </source>
</reference>
<dbReference type="InterPro" id="IPR036380">
    <property type="entry name" value="Isochorismatase-like_sf"/>
</dbReference>
<dbReference type="SUPFAM" id="SSF52499">
    <property type="entry name" value="Isochorismatase-like hydrolases"/>
    <property type="match status" value="1"/>
</dbReference>
<dbReference type="Proteomes" id="UP000196138">
    <property type="component" value="Chromosome"/>
</dbReference>
<dbReference type="KEGG" id="cser:CCO03_16385"/>
<comment type="similarity">
    <text evidence="1">Belongs to the isochorismatase family.</text>
</comment>
<dbReference type="Gene3D" id="3.40.50.850">
    <property type="entry name" value="Isochorismatase-like"/>
    <property type="match status" value="1"/>
</dbReference>
<proteinExistence type="inferred from homology"/>
<evidence type="ECO:0000313" key="3">
    <source>
        <dbReference type="EMBL" id="ARU06035.1"/>
    </source>
</evidence>
<dbReference type="OrthoDB" id="9791276at2"/>
<dbReference type="EMBL" id="CP021455">
    <property type="protein sequence ID" value="ARU06035.1"/>
    <property type="molecule type" value="Genomic_DNA"/>
</dbReference>
<dbReference type="PANTHER" id="PTHR11080:SF2">
    <property type="entry name" value="LD05707P"/>
    <property type="match status" value="1"/>
</dbReference>
<dbReference type="AlphaFoldDB" id="A0A1Y0EQV3"/>
<gene>
    <name evidence="3" type="ORF">CCO03_16385</name>
</gene>
<keyword evidence="2 3" id="KW-0378">Hydrolase</keyword>
<organism evidence="3 4">
    <name type="scientific">Comamonas serinivorans</name>
    <dbReference type="NCBI Taxonomy" id="1082851"/>
    <lineage>
        <taxon>Bacteria</taxon>
        <taxon>Pseudomonadati</taxon>
        <taxon>Pseudomonadota</taxon>
        <taxon>Betaproteobacteria</taxon>
        <taxon>Burkholderiales</taxon>
        <taxon>Comamonadaceae</taxon>
        <taxon>Comamonas</taxon>
    </lineage>
</organism>
<protein>
    <submittedName>
        <fullName evidence="3">Cysteine hydrolase</fullName>
    </submittedName>
</protein>
<evidence type="ECO:0000313" key="4">
    <source>
        <dbReference type="Proteomes" id="UP000196138"/>
    </source>
</evidence>